<dbReference type="Gene3D" id="1.10.357.10">
    <property type="entry name" value="Tetracycline Repressor, domain 2"/>
    <property type="match status" value="1"/>
</dbReference>
<name>A0A2R8AAN9_9RHOB</name>
<dbReference type="AlphaFoldDB" id="A0A2R8AAN9"/>
<feature type="domain" description="HTH tetR-type" evidence="3">
    <location>
        <begin position="39"/>
        <end position="99"/>
    </location>
</feature>
<dbReference type="PROSITE" id="PS50977">
    <property type="entry name" value="HTH_TETR_2"/>
    <property type="match status" value="1"/>
</dbReference>
<dbReference type="GO" id="GO:0000976">
    <property type="term" value="F:transcription cis-regulatory region binding"/>
    <property type="evidence" value="ECO:0007669"/>
    <property type="project" value="TreeGrafter"/>
</dbReference>
<dbReference type="InterPro" id="IPR050109">
    <property type="entry name" value="HTH-type_TetR-like_transc_reg"/>
</dbReference>
<dbReference type="Proteomes" id="UP000244932">
    <property type="component" value="Unassembled WGS sequence"/>
</dbReference>
<dbReference type="PANTHER" id="PTHR30055:SF178">
    <property type="entry name" value="POSSIBLE TRANSCRIPTIONAL REGULATORY PROTEIN"/>
    <property type="match status" value="1"/>
</dbReference>
<dbReference type="PRINTS" id="PR00455">
    <property type="entry name" value="HTHTETR"/>
</dbReference>
<dbReference type="Pfam" id="PF00440">
    <property type="entry name" value="TetR_N"/>
    <property type="match status" value="1"/>
</dbReference>
<dbReference type="PANTHER" id="PTHR30055">
    <property type="entry name" value="HTH-TYPE TRANSCRIPTIONAL REGULATOR RUTR"/>
    <property type="match status" value="1"/>
</dbReference>
<evidence type="ECO:0000313" key="5">
    <source>
        <dbReference type="Proteomes" id="UP000244932"/>
    </source>
</evidence>
<dbReference type="InterPro" id="IPR041483">
    <property type="entry name" value="TetR_C_34"/>
</dbReference>
<dbReference type="InterPro" id="IPR001647">
    <property type="entry name" value="HTH_TetR"/>
</dbReference>
<dbReference type="GO" id="GO:0003700">
    <property type="term" value="F:DNA-binding transcription factor activity"/>
    <property type="evidence" value="ECO:0007669"/>
    <property type="project" value="TreeGrafter"/>
</dbReference>
<sequence>MVVNKRPTFRYGLCLSFARPRLWGMNQTFQRARSPEHKEARRTAILEAASVVLERDGFHETSLNAIAQEAGVVKSGLYRYFESREEILLELALTDVTEVVTSLRESITGPMSVDELAAHMAQGFLSRPRLCLLISRMSTVLEHNITADTLRGVKRRLNDCSQVAGEALCVARPDWTPQEAYSGVMMLHTHVSGVYPMAHPPAHLAEVMSEPEFEATSPRFEDIVPRAALAIFRGIDSMVQDRLAAQG</sequence>
<dbReference type="EMBL" id="OMKW01000002">
    <property type="protein sequence ID" value="SPF29276.1"/>
    <property type="molecule type" value="Genomic_DNA"/>
</dbReference>
<dbReference type="SUPFAM" id="SSF46689">
    <property type="entry name" value="Homeodomain-like"/>
    <property type="match status" value="1"/>
</dbReference>
<reference evidence="4 5" key="1">
    <citation type="submission" date="2018-03" db="EMBL/GenBank/DDBJ databases">
        <authorList>
            <person name="Keele B.F."/>
        </authorList>
    </citation>
    <scope>NUCLEOTIDE SEQUENCE [LARGE SCALE GENOMIC DNA]</scope>
    <source>
        <strain evidence="4 5">CeCT 8812</strain>
    </source>
</reference>
<organism evidence="4 5">
    <name type="scientific">Pontivivens insulae</name>
    <dbReference type="NCBI Taxonomy" id="1639689"/>
    <lineage>
        <taxon>Bacteria</taxon>
        <taxon>Pseudomonadati</taxon>
        <taxon>Pseudomonadota</taxon>
        <taxon>Alphaproteobacteria</taxon>
        <taxon>Rhodobacterales</taxon>
        <taxon>Paracoccaceae</taxon>
        <taxon>Pontivivens</taxon>
    </lineage>
</organism>
<feature type="DNA-binding region" description="H-T-H motif" evidence="2">
    <location>
        <begin position="62"/>
        <end position="81"/>
    </location>
</feature>
<evidence type="ECO:0000256" key="1">
    <source>
        <dbReference type="ARBA" id="ARBA00023125"/>
    </source>
</evidence>
<dbReference type="Pfam" id="PF17929">
    <property type="entry name" value="TetR_C_34"/>
    <property type="match status" value="1"/>
</dbReference>
<keyword evidence="1 2" id="KW-0238">DNA-binding</keyword>
<gene>
    <name evidence="4" type="primary">yfiR_1</name>
    <name evidence="4" type="ORF">POI8812_01584</name>
</gene>
<evidence type="ECO:0000259" key="3">
    <source>
        <dbReference type="PROSITE" id="PS50977"/>
    </source>
</evidence>
<evidence type="ECO:0000313" key="4">
    <source>
        <dbReference type="EMBL" id="SPF29276.1"/>
    </source>
</evidence>
<proteinExistence type="predicted"/>
<evidence type="ECO:0000256" key="2">
    <source>
        <dbReference type="PROSITE-ProRule" id="PRU00335"/>
    </source>
</evidence>
<keyword evidence="5" id="KW-1185">Reference proteome</keyword>
<protein>
    <submittedName>
        <fullName evidence="4">Putative HTH-type transcriptional regulator YfiR</fullName>
    </submittedName>
</protein>
<accession>A0A2R8AAN9</accession>
<dbReference type="InterPro" id="IPR009057">
    <property type="entry name" value="Homeodomain-like_sf"/>
</dbReference>